<dbReference type="SMART" id="SM00507">
    <property type="entry name" value="HNHc"/>
    <property type="match status" value="1"/>
</dbReference>
<protein>
    <submittedName>
        <fullName evidence="2">HNH endonuclease</fullName>
    </submittedName>
</protein>
<dbReference type="InterPro" id="IPR003615">
    <property type="entry name" value="HNH_nuc"/>
</dbReference>
<keyword evidence="2" id="KW-0540">Nuclease</keyword>
<dbReference type="Gene3D" id="1.10.30.50">
    <property type="match status" value="1"/>
</dbReference>
<dbReference type="GO" id="GO:0004519">
    <property type="term" value="F:endonuclease activity"/>
    <property type="evidence" value="ECO:0007669"/>
    <property type="project" value="UniProtKB-KW"/>
</dbReference>
<name>A0A7G5FDP9_9CORY</name>
<accession>A0A7G5FDP9</accession>
<dbReference type="AlphaFoldDB" id="A0A7G5FDP9"/>
<keyword evidence="2" id="KW-0255">Endonuclease</keyword>
<evidence type="ECO:0000313" key="2">
    <source>
        <dbReference type="EMBL" id="QMV84740.1"/>
    </source>
</evidence>
<dbReference type="GO" id="GO:0008270">
    <property type="term" value="F:zinc ion binding"/>
    <property type="evidence" value="ECO:0007669"/>
    <property type="project" value="InterPro"/>
</dbReference>
<evidence type="ECO:0000259" key="1">
    <source>
        <dbReference type="SMART" id="SM00507"/>
    </source>
</evidence>
<evidence type="ECO:0000313" key="3">
    <source>
        <dbReference type="Proteomes" id="UP000515570"/>
    </source>
</evidence>
<dbReference type="CDD" id="cd00085">
    <property type="entry name" value="HNHc"/>
    <property type="match status" value="1"/>
</dbReference>
<dbReference type="Pfam" id="PF01844">
    <property type="entry name" value="HNH"/>
    <property type="match status" value="1"/>
</dbReference>
<keyword evidence="3" id="KW-1185">Reference proteome</keyword>
<feature type="domain" description="HNH nuclease" evidence="1">
    <location>
        <begin position="12"/>
        <end position="61"/>
    </location>
</feature>
<reference evidence="2 3" key="1">
    <citation type="submission" date="2020-07" db="EMBL/GenBank/DDBJ databases">
        <title>non toxigenic Corynebacterium sp. nov from a clinical source.</title>
        <authorList>
            <person name="Bernier A.-M."/>
            <person name="Bernard K."/>
        </authorList>
    </citation>
    <scope>NUCLEOTIDE SEQUENCE [LARGE SCALE GENOMIC DNA]</scope>
    <source>
        <strain evidence="3">NML 93-0612</strain>
    </source>
</reference>
<keyword evidence="2" id="KW-0378">Hydrolase</keyword>
<dbReference type="Proteomes" id="UP000515570">
    <property type="component" value="Chromosome"/>
</dbReference>
<sequence>MARWGGRRVQRLLALVLAEYGDTCHLCGQPGADTVDHIVPRSWGGDDSLDNVRPAHHACNCSRGAMPLDQWRERHPIAVNRAPPSRKWA</sequence>
<proteinExistence type="predicted"/>
<dbReference type="EMBL" id="CP059833">
    <property type="protein sequence ID" value="QMV84740.1"/>
    <property type="molecule type" value="Genomic_DNA"/>
</dbReference>
<dbReference type="InterPro" id="IPR002711">
    <property type="entry name" value="HNH"/>
</dbReference>
<gene>
    <name evidence="2" type="ORF">HW450_10385</name>
</gene>
<dbReference type="RefSeq" id="WP_182385547.1">
    <property type="nucleotide sequence ID" value="NZ_CP059833.1"/>
</dbReference>
<dbReference type="GO" id="GO:0003676">
    <property type="term" value="F:nucleic acid binding"/>
    <property type="evidence" value="ECO:0007669"/>
    <property type="project" value="InterPro"/>
</dbReference>
<organism evidence="2 3">
    <name type="scientific">Corynebacterium hindlerae</name>
    <dbReference type="NCBI Taxonomy" id="699041"/>
    <lineage>
        <taxon>Bacteria</taxon>
        <taxon>Bacillati</taxon>
        <taxon>Actinomycetota</taxon>
        <taxon>Actinomycetes</taxon>
        <taxon>Mycobacteriales</taxon>
        <taxon>Corynebacteriaceae</taxon>
        <taxon>Corynebacterium</taxon>
    </lineage>
</organism>